<dbReference type="InterPro" id="IPR050471">
    <property type="entry name" value="AB_hydrolase"/>
</dbReference>
<feature type="domain" description="AB hydrolase-1" evidence="1">
    <location>
        <begin position="33"/>
        <end position="264"/>
    </location>
</feature>
<dbReference type="EMBL" id="BAAAZA010000007">
    <property type="protein sequence ID" value="GAA3863065.1"/>
    <property type="molecule type" value="Genomic_DNA"/>
</dbReference>
<evidence type="ECO:0000259" key="1">
    <source>
        <dbReference type="Pfam" id="PF00561"/>
    </source>
</evidence>
<dbReference type="InterPro" id="IPR029058">
    <property type="entry name" value="AB_hydrolase_fold"/>
</dbReference>
<evidence type="ECO:0000313" key="2">
    <source>
        <dbReference type="EMBL" id="GAA3863065.1"/>
    </source>
</evidence>
<protein>
    <submittedName>
        <fullName evidence="2">Alpha/beta hydrolase</fullName>
    </submittedName>
</protein>
<reference evidence="3" key="1">
    <citation type="journal article" date="2019" name="Int. J. Syst. Evol. Microbiol.">
        <title>The Global Catalogue of Microorganisms (GCM) 10K type strain sequencing project: providing services to taxonomists for standard genome sequencing and annotation.</title>
        <authorList>
            <consortium name="The Broad Institute Genomics Platform"/>
            <consortium name="The Broad Institute Genome Sequencing Center for Infectious Disease"/>
            <person name="Wu L."/>
            <person name="Ma J."/>
        </authorList>
    </citation>
    <scope>NUCLEOTIDE SEQUENCE [LARGE SCALE GENOMIC DNA]</scope>
    <source>
        <strain evidence="3">JCM 16578</strain>
    </source>
</reference>
<organism evidence="2 3">
    <name type="scientific">Streptomyces lannensis</name>
    <dbReference type="NCBI Taxonomy" id="766498"/>
    <lineage>
        <taxon>Bacteria</taxon>
        <taxon>Bacillati</taxon>
        <taxon>Actinomycetota</taxon>
        <taxon>Actinomycetes</taxon>
        <taxon>Kitasatosporales</taxon>
        <taxon>Streptomycetaceae</taxon>
        <taxon>Streptomyces</taxon>
    </lineage>
</organism>
<dbReference type="PANTHER" id="PTHR43433:SF5">
    <property type="entry name" value="AB HYDROLASE-1 DOMAIN-CONTAINING PROTEIN"/>
    <property type="match status" value="1"/>
</dbReference>
<dbReference type="PANTHER" id="PTHR43433">
    <property type="entry name" value="HYDROLASE, ALPHA/BETA FOLD FAMILY PROTEIN"/>
    <property type="match status" value="1"/>
</dbReference>
<keyword evidence="2" id="KW-0378">Hydrolase</keyword>
<dbReference type="GO" id="GO:0016787">
    <property type="term" value="F:hydrolase activity"/>
    <property type="evidence" value="ECO:0007669"/>
    <property type="project" value="UniProtKB-KW"/>
</dbReference>
<evidence type="ECO:0000313" key="3">
    <source>
        <dbReference type="Proteomes" id="UP001501563"/>
    </source>
</evidence>
<proteinExistence type="predicted"/>
<dbReference type="Proteomes" id="UP001501563">
    <property type="component" value="Unassembled WGS sequence"/>
</dbReference>
<dbReference type="SUPFAM" id="SSF53474">
    <property type="entry name" value="alpha/beta-Hydrolases"/>
    <property type="match status" value="1"/>
</dbReference>
<accession>A0ABP7K4K1</accession>
<dbReference type="Gene3D" id="3.40.50.1820">
    <property type="entry name" value="alpha/beta hydrolase"/>
    <property type="match status" value="1"/>
</dbReference>
<dbReference type="PRINTS" id="PR00111">
    <property type="entry name" value="ABHYDROLASE"/>
</dbReference>
<keyword evidence="3" id="KW-1185">Reference proteome</keyword>
<sequence length="285" mass="31523">MSPYTHVTAPTLYIETEGVRYAYRRFGRDSGVPLLMLPHFRAGMDHWDPRVTDGFATRRQVVLFDNAGVGASGGRTPDTAEGFAENVAHFLGALGTDRIDLLGFSVGGYVSQALVLVRPDLVRRLVLVGTKPRAGEMAGLGERVPEGAAHDVLTEEDYLYLFFGPSSASRDAGREFRLRRHERTVDVDPESGADSVRAQNALRADWNSPRGERFAELRRIGQPTLVVNGNNDIMVPTINSWILAQHIPQSQLIIYPDSGHGSLFQYPELCCAHVTRFLDSEIPFT</sequence>
<comment type="caution">
    <text evidence="2">The sequence shown here is derived from an EMBL/GenBank/DDBJ whole genome shotgun (WGS) entry which is preliminary data.</text>
</comment>
<dbReference type="InterPro" id="IPR000073">
    <property type="entry name" value="AB_hydrolase_1"/>
</dbReference>
<name>A0ABP7K4K1_9ACTN</name>
<gene>
    <name evidence="2" type="ORF">GCM10022207_28640</name>
</gene>
<dbReference type="Pfam" id="PF00561">
    <property type="entry name" value="Abhydrolase_1"/>
    <property type="match status" value="1"/>
</dbReference>